<keyword evidence="4" id="KW-1185">Reference proteome</keyword>
<dbReference type="InterPro" id="IPR002740">
    <property type="entry name" value="EVE_domain"/>
</dbReference>
<reference evidence="3 4" key="1">
    <citation type="submission" date="2024-01" db="EMBL/GenBank/DDBJ databases">
        <title>Uliginosibacterium soil sp. nov.</title>
        <authorList>
            <person name="Lv Y."/>
        </authorList>
    </citation>
    <scope>NUCLEOTIDE SEQUENCE [LARGE SCALE GENOMIC DNA]</scope>
    <source>
        <strain evidence="3 4">H3</strain>
    </source>
</reference>
<evidence type="ECO:0000256" key="1">
    <source>
        <dbReference type="HAMAP-Rule" id="MF_00771"/>
    </source>
</evidence>
<dbReference type="Pfam" id="PF01878">
    <property type="entry name" value="EVE"/>
    <property type="match status" value="1"/>
</dbReference>
<dbReference type="RefSeq" id="WP_327597527.1">
    <property type="nucleotide sequence ID" value="NZ_JAYXHS010000001.1"/>
</dbReference>
<proteinExistence type="inferred from homology"/>
<name>A0ABU6JYQ9_9RHOO</name>
<dbReference type="Proteomes" id="UP001331561">
    <property type="component" value="Unassembled WGS sequence"/>
</dbReference>
<dbReference type="NCBIfam" id="NF002616">
    <property type="entry name" value="PRK02268.1-2"/>
    <property type="match status" value="1"/>
</dbReference>
<sequence>MRYWIGVASRDHVARGITGGFCQLCHGKAQPLRRMSAGDWIIYYSPREEMSGSTPCQRFTAIGEVQAGDVYAHAISHWFVPHRRKARFHEAQEADIRPLIPRLDFIRDKSRWGYAFRFGHIEISREDFEIIATQMHVVIPDVADADDTSFAQPVMAPHPQCALFPEVRCA</sequence>
<evidence type="ECO:0000313" key="3">
    <source>
        <dbReference type="EMBL" id="MEC5384552.1"/>
    </source>
</evidence>
<feature type="domain" description="EVE" evidence="2">
    <location>
        <begin position="2"/>
        <end position="133"/>
    </location>
</feature>
<protein>
    <recommendedName>
        <fullName evidence="1">UPF0310 protein VVD49_02400</fullName>
    </recommendedName>
</protein>
<dbReference type="CDD" id="cd21132">
    <property type="entry name" value="EVE-like"/>
    <property type="match status" value="1"/>
</dbReference>
<dbReference type="InterPro" id="IPR022996">
    <property type="entry name" value="UPF0310"/>
</dbReference>
<dbReference type="HAMAP" id="MF_00771">
    <property type="entry name" value="UPF0310"/>
    <property type="match status" value="1"/>
</dbReference>
<comment type="similarity">
    <text evidence="1">Belongs to the UPF0310 family.</text>
</comment>
<evidence type="ECO:0000259" key="2">
    <source>
        <dbReference type="Pfam" id="PF01878"/>
    </source>
</evidence>
<organism evidence="3 4">
    <name type="scientific">Uliginosibacterium silvisoli</name>
    <dbReference type="NCBI Taxonomy" id="3114758"/>
    <lineage>
        <taxon>Bacteria</taxon>
        <taxon>Pseudomonadati</taxon>
        <taxon>Pseudomonadota</taxon>
        <taxon>Betaproteobacteria</taxon>
        <taxon>Rhodocyclales</taxon>
        <taxon>Zoogloeaceae</taxon>
        <taxon>Uliginosibacterium</taxon>
    </lineage>
</organism>
<evidence type="ECO:0000313" key="4">
    <source>
        <dbReference type="Proteomes" id="UP001331561"/>
    </source>
</evidence>
<dbReference type="Gene3D" id="3.10.590.10">
    <property type="entry name" value="ph1033 like domains"/>
    <property type="match status" value="1"/>
</dbReference>
<accession>A0ABU6JYQ9</accession>
<comment type="caution">
    <text evidence="3">The sequence shown here is derived from an EMBL/GenBank/DDBJ whole genome shotgun (WGS) entry which is preliminary data.</text>
</comment>
<dbReference type="SUPFAM" id="SSF88697">
    <property type="entry name" value="PUA domain-like"/>
    <property type="match status" value="1"/>
</dbReference>
<gene>
    <name evidence="3" type="ORF">VVD49_02400</name>
</gene>
<dbReference type="InterPro" id="IPR015947">
    <property type="entry name" value="PUA-like_sf"/>
</dbReference>
<dbReference type="EMBL" id="JAYXHS010000001">
    <property type="protein sequence ID" value="MEC5384552.1"/>
    <property type="molecule type" value="Genomic_DNA"/>
</dbReference>